<dbReference type="Proteomes" id="UP000298663">
    <property type="component" value="Unassembled WGS sequence"/>
</dbReference>
<evidence type="ECO:0008006" key="4">
    <source>
        <dbReference type="Google" id="ProtNLM"/>
    </source>
</evidence>
<feature type="transmembrane region" description="Helical" evidence="1">
    <location>
        <begin position="35"/>
        <end position="58"/>
    </location>
</feature>
<reference evidence="2 3" key="1">
    <citation type="journal article" date="2015" name="Genome Biol.">
        <title>Comparative genomics of Steinernema reveals deeply conserved gene regulatory networks.</title>
        <authorList>
            <person name="Dillman A.R."/>
            <person name="Macchietto M."/>
            <person name="Porter C.F."/>
            <person name="Rogers A."/>
            <person name="Williams B."/>
            <person name="Antoshechkin I."/>
            <person name="Lee M.M."/>
            <person name="Goodwin Z."/>
            <person name="Lu X."/>
            <person name="Lewis E.E."/>
            <person name="Goodrich-Blair H."/>
            <person name="Stock S.P."/>
            <person name="Adams B.J."/>
            <person name="Sternberg P.W."/>
            <person name="Mortazavi A."/>
        </authorList>
    </citation>
    <scope>NUCLEOTIDE SEQUENCE [LARGE SCALE GENOMIC DNA]</scope>
    <source>
        <strain evidence="2 3">ALL</strain>
    </source>
</reference>
<evidence type="ECO:0000256" key="1">
    <source>
        <dbReference type="SAM" id="Phobius"/>
    </source>
</evidence>
<feature type="transmembrane region" description="Helical" evidence="1">
    <location>
        <begin position="242"/>
        <end position="263"/>
    </location>
</feature>
<dbReference type="AlphaFoldDB" id="A0A4U5MUD0"/>
<keyword evidence="3" id="KW-1185">Reference proteome</keyword>
<sequence>MEVFLFRHEEWRALYNCAALDVEQWNEMGEKNVFLGVYCLSLGVVLMTLYICCLVALIQENLQKSSCYRIMLALGCADLVCLLLNCFLNGFFLLQGYVFCSSPYFLYSTGCLLDAVWAAEASLSILLAVNRCADFWKFKFFKALFEGFAVNIWLGVVALYSLYFFMFPSPPLFSSIHSGLWFLDPYDVIDYEGRDHELYSNWALLANNVTLVIALPVLYSALVLSIKFSQTNSGTNKHHMQVAIQALMICLLNFFSAALYVYMHIWPTHVFLNIVCLLEMDTKSMKRMQEKRR</sequence>
<feature type="transmembrane region" description="Helical" evidence="1">
    <location>
        <begin position="202"/>
        <end position="222"/>
    </location>
</feature>
<keyword evidence="1" id="KW-0812">Transmembrane</keyword>
<dbReference type="PANTHER" id="PTHR23021:SF11">
    <property type="entry name" value="SERPENTINE RECEPTOR, CLASS T"/>
    <property type="match status" value="1"/>
</dbReference>
<feature type="transmembrane region" description="Helical" evidence="1">
    <location>
        <begin position="70"/>
        <end position="92"/>
    </location>
</feature>
<protein>
    <recommendedName>
        <fullName evidence="4">G-protein coupled receptors family 1 profile domain-containing protein</fullName>
    </recommendedName>
</protein>
<dbReference type="SUPFAM" id="SSF81321">
    <property type="entry name" value="Family A G protein-coupled receptor-like"/>
    <property type="match status" value="1"/>
</dbReference>
<proteinExistence type="predicted"/>
<keyword evidence="1" id="KW-0472">Membrane</keyword>
<evidence type="ECO:0000313" key="2">
    <source>
        <dbReference type="EMBL" id="TKR73328.1"/>
    </source>
</evidence>
<reference evidence="2 3" key="2">
    <citation type="journal article" date="2019" name="G3 (Bethesda)">
        <title>Hybrid Assembly of the Genome of the Entomopathogenic Nematode Steinernema carpocapsae Identifies the X-Chromosome.</title>
        <authorList>
            <person name="Serra L."/>
            <person name="Macchietto M."/>
            <person name="Macias-Munoz A."/>
            <person name="McGill C.J."/>
            <person name="Rodriguez I.M."/>
            <person name="Rodriguez B."/>
            <person name="Murad R."/>
            <person name="Mortazavi A."/>
        </authorList>
    </citation>
    <scope>NUCLEOTIDE SEQUENCE [LARGE SCALE GENOMIC DNA]</scope>
    <source>
        <strain evidence="2 3">ALL</strain>
    </source>
</reference>
<dbReference type="EMBL" id="AZBU02000006">
    <property type="protein sequence ID" value="TKR73328.1"/>
    <property type="molecule type" value="Genomic_DNA"/>
</dbReference>
<dbReference type="PANTHER" id="PTHR23021">
    <property type="entry name" value="SERPENTINE RECEPTOR, CLASS T"/>
    <property type="match status" value="1"/>
</dbReference>
<gene>
    <name evidence="2" type="ORF">L596_020648</name>
</gene>
<dbReference type="OrthoDB" id="10439295at2759"/>
<feature type="transmembrane region" description="Helical" evidence="1">
    <location>
        <begin position="141"/>
        <end position="165"/>
    </location>
</feature>
<accession>A0A4U5MUD0</accession>
<keyword evidence="1" id="KW-1133">Transmembrane helix</keyword>
<feature type="transmembrane region" description="Helical" evidence="1">
    <location>
        <begin position="104"/>
        <end position="129"/>
    </location>
</feature>
<dbReference type="Pfam" id="PF10321">
    <property type="entry name" value="7TM_GPCR_Srt"/>
    <property type="match status" value="1"/>
</dbReference>
<name>A0A4U5MUD0_STECR</name>
<organism evidence="2 3">
    <name type="scientific">Steinernema carpocapsae</name>
    <name type="common">Entomopathogenic nematode</name>
    <dbReference type="NCBI Taxonomy" id="34508"/>
    <lineage>
        <taxon>Eukaryota</taxon>
        <taxon>Metazoa</taxon>
        <taxon>Ecdysozoa</taxon>
        <taxon>Nematoda</taxon>
        <taxon>Chromadorea</taxon>
        <taxon>Rhabditida</taxon>
        <taxon>Tylenchina</taxon>
        <taxon>Panagrolaimomorpha</taxon>
        <taxon>Strongyloidoidea</taxon>
        <taxon>Steinernematidae</taxon>
        <taxon>Steinernema</taxon>
    </lineage>
</organism>
<dbReference type="InterPro" id="IPR019425">
    <property type="entry name" value="7TM_GPCR_serpentine_rcpt_Srt"/>
</dbReference>
<comment type="caution">
    <text evidence="2">The sequence shown here is derived from an EMBL/GenBank/DDBJ whole genome shotgun (WGS) entry which is preliminary data.</text>
</comment>
<dbReference type="Gene3D" id="1.20.1070.10">
    <property type="entry name" value="Rhodopsin 7-helix transmembrane proteins"/>
    <property type="match status" value="1"/>
</dbReference>
<evidence type="ECO:0000313" key="3">
    <source>
        <dbReference type="Proteomes" id="UP000298663"/>
    </source>
</evidence>